<evidence type="ECO:0000313" key="3">
    <source>
        <dbReference type="Proteomes" id="UP000634529"/>
    </source>
</evidence>
<feature type="transmembrane region" description="Helical" evidence="1">
    <location>
        <begin position="41"/>
        <end position="63"/>
    </location>
</feature>
<keyword evidence="3" id="KW-1185">Reference proteome</keyword>
<dbReference type="Proteomes" id="UP000634529">
    <property type="component" value="Unassembled WGS sequence"/>
</dbReference>
<name>A0ABR9B355_9BACL</name>
<evidence type="ECO:0000313" key="2">
    <source>
        <dbReference type="EMBL" id="MBD8499895.1"/>
    </source>
</evidence>
<dbReference type="Gene3D" id="1.20.120.80">
    <property type="entry name" value="Cytochrome c oxidase, subunit III, four-helix bundle"/>
    <property type="match status" value="1"/>
</dbReference>
<gene>
    <name evidence="2" type="ORF">IFO66_16495</name>
</gene>
<evidence type="ECO:0000256" key="1">
    <source>
        <dbReference type="SAM" id="Phobius"/>
    </source>
</evidence>
<dbReference type="InterPro" id="IPR007352">
    <property type="entry name" value="DUF420"/>
</dbReference>
<dbReference type="RefSeq" id="WP_192026220.1">
    <property type="nucleotide sequence ID" value="NZ_JACYTN010000016.1"/>
</dbReference>
<proteinExistence type="predicted"/>
<comment type="caution">
    <text evidence="2">The sequence shown here is derived from an EMBL/GenBank/DDBJ whole genome shotgun (WGS) entry which is preliminary data.</text>
</comment>
<feature type="transmembrane region" description="Helical" evidence="1">
    <location>
        <begin position="75"/>
        <end position="101"/>
    </location>
</feature>
<protein>
    <submittedName>
        <fullName evidence="2">DUF420 domain-containing protein</fullName>
    </submittedName>
</protein>
<keyword evidence="1" id="KW-0812">Transmembrane</keyword>
<organism evidence="2 3">
    <name type="scientific">Paenibacillus arenosi</name>
    <dbReference type="NCBI Taxonomy" id="2774142"/>
    <lineage>
        <taxon>Bacteria</taxon>
        <taxon>Bacillati</taxon>
        <taxon>Bacillota</taxon>
        <taxon>Bacilli</taxon>
        <taxon>Bacillales</taxon>
        <taxon>Paenibacillaceae</taxon>
        <taxon>Paenibacillus</taxon>
    </lineage>
</organism>
<dbReference type="PANTHER" id="PTHR37692">
    <property type="entry name" value="HYPOTHETICAL MEMBRANE SPANNING PROTEIN"/>
    <property type="match status" value="1"/>
</dbReference>
<sequence>MDMYSLFPTISTFFIVLSAILVAIGWRQIIKGKRKEHERTMKLAAIAAILFFIIYVSRTIFVGNTSWGGPDSLKTIYLVFLLFHIVLATVAAVFGLTTLYLGFKAKYDKHRKLGRVTATIWFITAATGAMVYVLLYILYPGGHTKPVIDAIFG</sequence>
<reference evidence="2 3" key="1">
    <citation type="submission" date="2020-09" db="EMBL/GenBank/DDBJ databases">
        <title>Paenibacillus sp. CAU 1523 isolated from sand of Haeundae Beach.</title>
        <authorList>
            <person name="Kim W."/>
        </authorList>
    </citation>
    <scope>NUCLEOTIDE SEQUENCE [LARGE SCALE GENOMIC DNA]</scope>
    <source>
        <strain evidence="2 3">CAU 1523</strain>
    </source>
</reference>
<feature type="transmembrane region" description="Helical" evidence="1">
    <location>
        <begin position="6"/>
        <end position="29"/>
    </location>
</feature>
<dbReference type="PANTHER" id="PTHR37692:SF1">
    <property type="entry name" value="DUF420 DOMAIN-CONTAINING PROTEIN"/>
    <property type="match status" value="1"/>
</dbReference>
<dbReference type="EMBL" id="JACYTN010000016">
    <property type="protein sequence ID" value="MBD8499895.1"/>
    <property type="molecule type" value="Genomic_DNA"/>
</dbReference>
<keyword evidence="1" id="KW-0472">Membrane</keyword>
<feature type="transmembrane region" description="Helical" evidence="1">
    <location>
        <begin position="113"/>
        <end position="139"/>
    </location>
</feature>
<keyword evidence="1" id="KW-1133">Transmembrane helix</keyword>
<dbReference type="Pfam" id="PF04238">
    <property type="entry name" value="DUF420"/>
    <property type="match status" value="1"/>
</dbReference>
<dbReference type="InterPro" id="IPR013833">
    <property type="entry name" value="Cyt_c_oxidase_su3_a-hlx"/>
</dbReference>
<accession>A0ABR9B355</accession>